<evidence type="ECO:0008006" key="4">
    <source>
        <dbReference type="Google" id="ProtNLM"/>
    </source>
</evidence>
<gene>
    <name evidence="2" type="ORF">QBC32DRAFT_376895</name>
</gene>
<accession>A0AAN6NS78</accession>
<dbReference type="AlphaFoldDB" id="A0AAN6NS78"/>
<reference evidence="2" key="2">
    <citation type="submission" date="2023-06" db="EMBL/GenBank/DDBJ databases">
        <authorList>
            <consortium name="Lawrence Berkeley National Laboratory"/>
            <person name="Mondo S.J."/>
            <person name="Hensen N."/>
            <person name="Bonometti L."/>
            <person name="Westerberg I."/>
            <person name="Brannstrom I.O."/>
            <person name="Guillou S."/>
            <person name="Cros-Aarteil S."/>
            <person name="Calhoun S."/>
            <person name="Haridas S."/>
            <person name="Kuo A."/>
            <person name="Pangilinan J."/>
            <person name="Riley R."/>
            <person name="Labutti K."/>
            <person name="Andreopoulos B."/>
            <person name="Lipzen A."/>
            <person name="Chen C."/>
            <person name="Yanf M."/>
            <person name="Daum C."/>
            <person name="Ng V."/>
            <person name="Clum A."/>
            <person name="Steindorff A."/>
            <person name="Ohm R."/>
            <person name="Martin F."/>
            <person name="Silar P."/>
            <person name="Natvig D."/>
            <person name="Lalanne C."/>
            <person name="Gautier V."/>
            <person name="Ament-Velasquez S.L."/>
            <person name="Kruys A."/>
            <person name="Hutchinson M.I."/>
            <person name="Powell A.J."/>
            <person name="Barry K."/>
            <person name="Miller A.N."/>
            <person name="Grigoriev I.V."/>
            <person name="Debuchy R."/>
            <person name="Gladieux P."/>
            <person name="Thoren M.H."/>
            <person name="Johannesson H."/>
        </authorList>
    </citation>
    <scope>NUCLEOTIDE SEQUENCE</scope>
    <source>
        <strain evidence="2">CBS 626.80</strain>
    </source>
</reference>
<sequence>MASSTPTKRQRIVLIIDANGYIGNAVARAFVPEEITPIVGAIDDVCTQESILPQLPPCVNVVVSTSESWPDYEGHYHNVGALSQPWKFRDASGGPLLIFTSGCKDYGADPTHLLPSSSLDSEGIVHPAPKPHTEETPLNPLSFLRPRTELASQIHDRLGYPYSTALVRPINLYGRSGSYFGEWFDVFSAAVAEGRQVVVPSRSGEGRDICQGVHVDDCAEAYVALAERFFYPPDWPFIEIDNKLEWQTFNISSRGTEETVDGIVRALCDEYGVEYAAGIRFVKPEDSKEGENPWPSQLVVDYPQLIEDKKLRYLTGWSDRRPLFREAVGLYKRAYEAAREGGKGWESVKKTEEMPSSAD</sequence>
<comment type="caution">
    <text evidence="2">The sequence shown here is derived from an EMBL/GenBank/DDBJ whole genome shotgun (WGS) entry which is preliminary data.</text>
</comment>
<dbReference type="EMBL" id="MU859188">
    <property type="protein sequence ID" value="KAK3950144.1"/>
    <property type="molecule type" value="Genomic_DNA"/>
</dbReference>
<protein>
    <recommendedName>
        <fullName evidence="4">NAD-dependent epimerase/dehydratase domain-containing protein</fullName>
    </recommendedName>
</protein>
<evidence type="ECO:0000313" key="3">
    <source>
        <dbReference type="Proteomes" id="UP001303222"/>
    </source>
</evidence>
<dbReference type="InterPro" id="IPR036291">
    <property type="entry name" value="NAD(P)-bd_dom_sf"/>
</dbReference>
<feature type="region of interest" description="Disordered" evidence="1">
    <location>
        <begin position="339"/>
        <end position="359"/>
    </location>
</feature>
<evidence type="ECO:0000256" key="1">
    <source>
        <dbReference type="SAM" id="MobiDB-lite"/>
    </source>
</evidence>
<reference evidence="2" key="1">
    <citation type="journal article" date="2023" name="Mol. Phylogenet. Evol.">
        <title>Genome-scale phylogeny and comparative genomics of the fungal order Sordariales.</title>
        <authorList>
            <person name="Hensen N."/>
            <person name="Bonometti L."/>
            <person name="Westerberg I."/>
            <person name="Brannstrom I.O."/>
            <person name="Guillou S."/>
            <person name="Cros-Aarteil S."/>
            <person name="Calhoun S."/>
            <person name="Haridas S."/>
            <person name="Kuo A."/>
            <person name="Mondo S."/>
            <person name="Pangilinan J."/>
            <person name="Riley R."/>
            <person name="LaButti K."/>
            <person name="Andreopoulos B."/>
            <person name="Lipzen A."/>
            <person name="Chen C."/>
            <person name="Yan M."/>
            <person name="Daum C."/>
            <person name="Ng V."/>
            <person name="Clum A."/>
            <person name="Steindorff A."/>
            <person name="Ohm R.A."/>
            <person name="Martin F."/>
            <person name="Silar P."/>
            <person name="Natvig D.O."/>
            <person name="Lalanne C."/>
            <person name="Gautier V."/>
            <person name="Ament-Velasquez S.L."/>
            <person name="Kruys A."/>
            <person name="Hutchinson M.I."/>
            <person name="Powell A.J."/>
            <person name="Barry K."/>
            <person name="Miller A.N."/>
            <person name="Grigoriev I.V."/>
            <person name="Debuchy R."/>
            <person name="Gladieux P."/>
            <person name="Hiltunen Thoren M."/>
            <person name="Johannesson H."/>
        </authorList>
    </citation>
    <scope>NUCLEOTIDE SEQUENCE</scope>
    <source>
        <strain evidence="2">CBS 626.80</strain>
    </source>
</reference>
<keyword evidence="3" id="KW-1185">Reference proteome</keyword>
<dbReference type="Gene3D" id="3.40.50.720">
    <property type="entry name" value="NAD(P)-binding Rossmann-like Domain"/>
    <property type="match status" value="1"/>
</dbReference>
<organism evidence="2 3">
    <name type="scientific">Pseudoneurospora amorphoporcata</name>
    <dbReference type="NCBI Taxonomy" id="241081"/>
    <lineage>
        <taxon>Eukaryota</taxon>
        <taxon>Fungi</taxon>
        <taxon>Dikarya</taxon>
        <taxon>Ascomycota</taxon>
        <taxon>Pezizomycotina</taxon>
        <taxon>Sordariomycetes</taxon>
        <taxon>Sordariomycetidae</taxon>
        <taxon>Sordariales</taxon>
        <taxon>Sordariaceae</taxon>
        <taxon>Pseudoneurospora</taxon>
    </lineage>
</organism>
<evidence type="ECO:0000313" key="2">
    <source>
        <dbReference type="EMBL" id="KAK3950144.1"/>
    </source>
</evidence>
<name>A0AAN6NS78_9PEZI</name>
<dbReference type="SUPFAM" id="SSF51735">
    <property type="entry name" value="NAD(P)-binding Rossmann-fold domains"/>
    <property type="match status" value="1"/>
</dbReference>
<dbReference type="Proteomes" id="UP001303222">
    <property type="component" value="Unassembled WGS sequence"/>
</dbReference>
<feature type="compositionally biased region" description="Basic and acidic residues" evidence="1">
    <location>
        <begin position="339"/>
        <end position="353"/>
    </location>
</feature>
<proteinExistence type="predicted"/>